<dbReference type="SFLD" id="SFLDG01061">
    <property type="entry name" value="methylthiotransferase"/>
    <property type="match status" value="1"/>
</dbReference>
<evidence type="ECO:0000256" key="7">
    <source>
        <dbReference type="ARBA" id="ARBA00022691"/>
    </source>
</evidence>
<evidence type="ECO:0000256" key="13">
    <source>
        <dbReference type="ARBA" id="ARBA00051661"/>
    </source>
</evidence>
<evidence type="ECO:0000256" key="1">
    <source>
        <dbReference type="ARBA" id="ARBA00001966"/>
    </source>
</evidence>
<comment type="similarity">
    <text evidence="14">Belongs to the methylthiotransferase family. MtaB subfamily.</text>
</comment>
<dbReference type="SUPFAM" id="SSF102114">
    <property type="entry name" value="Radical SAM enzymes"/>
    <property type="match status" value="1"/>
</dbReference>
<dbReference type="AlphaFoldDB" id="A0A174BD34"/>
<keyword evidence="4" id="KW-0004">4Fe-4S</keyword>
<comment type="catalytic activity">
    <reaction evidence="13">
        <text>N(6)-L-threonylcarbamoyladenosine(37) in tRNA + (sulfur carrier)-SH + AH2 + 2 S-adenosyl-L-methionine = 2-methylsulfanyl-N(6)-L-threonylcarbamoyladenosine(37) in tRNA + (sulfur carrier)-H + 5'-deoxyadenosine + L-methionine + A + S-adenosyl-L-homocysteine + 2 H(+)</text>
        <dbReference type="Rhea" id="RHEA:37075"/>
        <dbReference type="Rhea" id="RHEA-COMP:10163"/>
        <dbReference type="Rhea" id="RHEA-COMP:11092"/>
        <dbReference type="Rhea" id="RHEA-COMP:14737"/>
        <dbReference type="Rhea" id="RHEA-COMP:14739"/>
        <dbReference type="ChEBI" id="CHEBI:13193"/>
        <dbReference type="ChEBI" id="CHEBI:15378"/>
        <dbReference type="ChEBI" id="CHEBI:17319"/>
        <dbReference type="ChEBI" id="CHEBI:17499"/>
        <dbReference type="ChEBI" id="CHEBI:29917"/>
        <dbReference type="ChEBI" id="CHEBI:57844"/>
        <dbReference type="ChEBI" id="CHEBI:57856"/>
        <dbReference type="ChEBI" id="CHEBI:59789"/>
        <dbReference type="ChEBI" id="CHEBI:64428"/>
        <dbReference type="ChEBI" id="CHEBI:74418"/>
        <dbReference type="ChEBI" id="CHEBI:74420"/>
        <dbReference type="EC" id="2.8.4.5"/>
    </reaction>
</comment>
<dbReference type="InterPro" id="IPR038135">
    <property type="entry name" value="Methylthiotransferase_N_sf"/>
</dbReference>
<evidence type="ECO:0000256" key="11">
    <source>
        <dbReference type="ARBA" id="ARBA00023014"/>
    </source>
</evidence>
<dbReference type="GO" id="GO:0046872">
    <property type="term" value="F:metal ion binding"/>
    <property type="evidence" value="ECO:0007669"/>
    <property type="project" value="UniProtKB-KW"/>
</dbReference>
<dbReference type="SFLD" id="SFLDS00029">
    <property type="entry name" value="Radical_SAM"/>
    <property type="match status" value="1"/>
</dbReference>
<dbReference type="Gene3D" id="3.40.50.12160">
    <property type="entry name" value="Methylthiotransferase, N-terminal domain"/>
    <property type="match status" value="1"/>
</dbReference>
<dbReference type="Pfam" id="PF00919">
    <property type="entry name" value="UPF0004"/>
    <property type="match status" value="1"/>
</dbReference>
<keyword evidence="11" id="KW-0411">Iron-sulfur</keyword>
<dbReference type="NCBIfam" id="TIGR01579">
    <property type="entry name" value="MiaB-like-C"/>
    <property type="match status" value="1"/>
</dbReference>
<evidence type="ECO:0000256" key="2">
    <source>
        <dbReference type="ARBA" id="ARBA00002399"/>
    </source>
</evidence>
<comment type="cofactor">
    <cofactor evidence="1">
        <name>[4Fe-4S] cluster</name>
        <dbReference type="ChEBI" id="CHEBI:49883"/>
    </cofactor>
</comment>
<reference evidence="18 19" key="1">
    <citation type="submission" date="2015-09" db="EMBL/GenBank/DDBJ databases">
        <authorList>
            <consortium name="Pathogen Informatics"/>
        </authorList>
    </citation>
    <scope>NUCLEOTIDE SEQUENCE [LARGE SCALE GENOMIC DNA]</scope>
    <source>
        <strain evidence="18 19">2789STDY5608850</strain>
    </source>
</reference>
<evidence type="ECO:0000256" key="4">
    <source>
        <dbReference type="ARBA" id="ARBA00022485"/>
    </source>
</evidence>
<evidence type="ECO:0000256" key="3">
    <source>
        <dbReference type="ARBA" id="ARBA00013273"/>
    </source>
</evidence>
<dbReference type="PROSITE" id="PS51449">
    <property type="entry name" value="MTTASE_N"/>
    <property type="match status" value="1"/>
</dbReference>
<evidence type="ECO:0000256" key="14">
    <source>
        <dbReference type="ARBA" id="ARBA00061574"/>
    </source>
</evidence>
<dbReference type="SMART" id="SM00729">
    <property type="entry name" value="Elp3"/>
    <property type="match status" value="1"/>
</dbReference>
<dbReference type="SFLD" id="SFLDF00295">
    <property type="entry name" value="threonylcarbamoyladenosine_tRN"/>
    <property type="match status" value="1"/>
</dbReference>
<feature type="domain" description="MTTase N-terminal" evidence="16">
    <location>
        <begin position="2"/>
        <end position="114"/>
    </location>
</feature>
<evidence type="ECO:0000256" key="8">
    <source>
        <dbReference type="ARBA" id="ARBA00022694"/>
    </source>
</evidence>
<dbReference type="InterPro" id="IPR006467">
    <property type="entry name" value="MiaB-like_bact"/>
</dbReference>
<evidence type="ECO:0000313" key="18">
    <source>
        <dbReference type="EMBL" id="CUN97576.1"/>
    </source>
</evidence>
<dbReference type="EMBL" id="CYZE01000003">
    <property type="protein sequence ID" value="CUN97576.1"/>
    <property type="molecule type" value="Genomic_DNA"/>
</dbReference>
<dbReference type="PANTHER" id="PTHR43020:SF2">
    <property type="entry name" value="MITOCHONDRIAL TRNA METHYLTHIOTRANSFERASE CDK5RAP1"/>
    <property type="match status" value="1"/>
</dbReference>
<dbReference type="GO" id="GO:0035598">
    <property type="term" value="F:tRNA (N(6)-L-threonylcarbamoyladenosine(37)-C(2))-methylthiotransferase activity"/>
    <property type="evidence" value="ECO:0007669"/>
    <property type="project" value="UniProtKB-EC"/>
</dbReference>
<evidence type="ECO:0000256" key="6">
    <source>
        <dbReference type="ARBA" id="ARBA00022679"/>
    </source>
</evidence>
<dbReference type="CDD" id="cd01335">
    <property type="entry name" value="Radical_SAM"/>
    <property type="match status" value="1"/>
</dbReference>
<evidence type="ECO:0000259" key="16">
    <source>
        <dbReference type="PROSITE" id="PS51449"/>
    </source>
</evidence>
<sequence length="439" mass="49668">MRKAALHNLGCKVNSYETEAMQQLLEEAGYEIVPFAEGADVYIINTCSVTNIADRKSRQMLHRAKKMNPQAVVVAAGCYVQSAGEALKLDEAVDLVIGNNKKTELVRILDDYFTSEDHTVEETVIDIGAAKDYEALTIKRIADHTRAFIKVTDGCNQFCSYCIIPYTRGRVRSRKLEDVRAEVERLVEAGYKEIVLTGIHLSSYGVDFEEGGKKTLLDLIVCLHEVEGLLRIRLGSLEPRIITKEFAKALASLPKICPHFHLSLQSGCDATLARMNRHYTTEDYLSRCEILRAAFDCPAITTDVIAGFPGETEEEFQTTEAFLKKVHFYEMHVFKYSKREGTRAAVMPSQIPEPVKTERSGVLLSLEKEMSLEYRKQHLGKNTEVLMEEEYEWEGKRYMIGHTKEYIKAAVPFQEDLKGSMISGILETLLNDEVFLLKN</sequence>
<dbReference type="InterPro" id="IPR013848">
    <property type="entry name" value="Methylthiotransferase_N"/>
</dbReference>
<proteinExistence type="inferred from homology"/>
<dbReference type="InterPro" id="IPR020612">
    <property type="entry name" value="Methylthiotransferase_CS"/>
</dbReference>
<dbReference type="NCBIfam" id="TIGR00089">
    <property type="entry name" value="MiaB/RimO family radical SAM methylthiotransferase"/>
    <property type="match status" value="1"/>
</dbReference>
<dbReference type="PROSITE" id="PS51918">
    <property type="entry name" value="RADICAL_SAM"/>
    <property type="match status" value="1"/>
</dbReference>
<dbReference type="GO" id="GO:0051539">
    <property type="term" value="F:4 iron, 4 sulfur cluster binding"/>
    <property type="evidence" value="ECO:0007669"/>
    <property type="project" value="UniProtKB-KW"/>
</dbReference>
<dbReference type="InterPro" id="IPR034557">
    <property type="entry name" value="ThrcA_tRNA_MEthiotransferase"/>
</dbReference>
<dbReference type="FunFam" id="3.80.30.20:FF:000001">
    <property type="entry name" value="tRNA-2-methylthio-N(6)-dimethylallyladenosine synthase 2"/>
    <property type="match status" value="1"/>
</dbReference>
<evidence type="ECO:0000256" key="15">
    <source>
        <dbReference type="ARBA" id="ARBA00069898"/>
    </source>
</evidence>
<feature type="domain" description="Radical SAM core" evidence="17">
    <location>
        <begin position="141"/>
        <end position="373"/>
    </location>
</feature>
<dbReference type="Proteomes" id="UP000095651">
    <property type="component" value="Unassembled WGS sequence"/>
</dbReference>
<evidence type="ECO:0000256" key="12">
    <source>
        <dbReference type="ARBA" id="ARBA00031213"/>
    </source>
</evidence>
<keyword evidence="7" id="KW-0949">S-adenosyl-L-methionine</keyword>
<comment type="function">
    <text evidence="2">Catalyzes the methylthiolation of N6-threonylcarbamoyladenosine (t(6)A), leading to the formation of 2-methylthio-N6-threonylcarbamoyladenosine (ms(2)t(6)A) at position 37 in tRNAs that read codons beginning with adenine.</text>
</comment>
<evidence type="ECO:0000256" key="10">
    <source>
        <dbReference type="ARBA" id="ARBA00023004"/>
    </source>
</evidence>
<dbReference type="GO" id="GO:0005829">
    <property type="term" value="C:cytosol"/>
    <property type="evidence" value="ECO:0007669"/>
    <property type="project" value="TreeGrafter"/>
</dbReference>
<dbReference type="GO" id="GO:0035597">
    <property type="term" value="F:tRNA-2-methylthio-N(6)-dimethylallyladenosine(37) synthase activity"/>
    <property type="evidence" value="ECO:0007669"/>
    <property type="project" value="TreeGrafter"/>
</dbReference>
<keyword evidence="9" id="KW-0479">Metal-binding</keyword>
<dbReference type="InterPro" id="IPR006638">
    <property type="entry name" value="Elp3/MiaA/NifB-like_rSAM"/>
</dbReference>
<keyword evidence="5" id="KW-0963">Cytoplasm</keyword>
<name>A0A174BD34_9FIRM</name>
<accession>A0A174BD34</accession>
<dbReference type="InterPro" id="IPR007197">
    <property type="entry name" value="rSAM"/>
</dbReference>
<dbReference type="Pfam" id="PF04055">
    <property type="entry name" value="Radical_SAM"/>
    <property type="match status" value="1"/>
</dbReference>
<gene>
    <name evidence="18" type="primary">miaB_2</name>
    <name evidence="18" type="ORF">ERS852407_01530</name>
</gene>
<evidence type="ECO:0000256" key="5">
    <source>
        <dbReference type="ARBA" id="ARBA00022490"/>
    </source>
</evidence>
<keyword evidence="8" id="KW-0819">tRNA processing</keyword>
<evidence type="ECO:0000259" key="17">
    <source>
        <dbReference type="PROSITE" id="PS51918"/>
    </source>
</evidence>
<protein>
    <recommendedName>
        <fullName evidence="15">Threonylcarbamoyladenosine tRNA methylthiotransferase MtaB</fullName>
        <ecNumber evidence="3">2.8.4.5</ecNumber>
    </recommendedName>
    <alternativeName>
        <fullName evidence="12">tRNA-t(6)A37 methylthiotransferase</fullName>
    </alternativeName>
</protein>
<evidence type="ECO:0000313" key="19">
    <source>
        <dbReference type="Proteomes" id="UP000095651"/>
    </source>
</evidence>
<keyword evidence="6 18" id="KW-0808">Transferase</keyword>
<dbReference type="FunFam" id="3.40.50.12160:FF:000004">
    <property type="entry name" value="Threonylcarbamoyladenosine tRNA methylthiotransferase MtaB"/>
    <property type="match status" value="1"/>
</dbReference>
<dbReference type="PANTHER" id="PTHR43020">
    <property type="entry name" value="CDK5 REGULATORY SUBUNIT-ASSOCIATED PROTEIN 1"/>
    <property type="match status" value="1"/>
</dbReference>
<dbReference type="RefSeq" id="WP_055653970.1">
    <property type="nucleotide sequence ID" value="NZ_CABIXC010000003.1"/>
</dbReference>
<dbReference type="InterPro" id="IPR005839">
    <property type="entry name" value="Methylthiotransferase"/>
</dbReference>
<dbReference type="InterPro" id="IPR023404">
    <property type="entry name" value="rSAM_horseshoe"/>
</dbReference>
<organism evidence="18 19">
    <name type="scientific">Hungatella hathewayi</name>
    <dbReference type="NCBI Taxonomy" id="154046"/>
    <lineage>
        <taxon>Bacteria</taxon>
        <taxon>Bacillati</taxon>
        <taxon>Bacillota</taxon>
        <taxon>Clostridia</taxon>
        <taxon>Lachnospirales</taxon>
        <taxon>Lachnospiraceae</taxon>
        <taxon>Hungatella</taxon>
    </lineage>
</organism>
<keyword evidence="10" id="KW-0408">Iron</keyword>
<dbReference type="Gene3D" id="3.80.30.20">
    <property type="entry name" value="tm_1862 like domain"/>
    <property type="match status" value="1"/>
</dbReference>
<evidence type="ECO:0000256" key="9">
    <source>
        <dbReference type="ARBA" id="ARBA00022723"/>
    </source>
</evidence>
<dbReference type="InterPro" id="IPR058240">
    <property type="entry name" value="rSAM_sf"/>
</dbReference>
<dbReference type="EC" id="2.8.4.5" evidence="3"/>
<dbReference type="SFLD" id="SFLDG01082">
    <property type="entry name" value="B12-binding_domain_containing"/>
    <property type="match status" value="1"/>
</dbReference>
<dbReference type="PROSITE" id="PS01278">
    <property type="entry name" value="MTTASE_RADICAL"/>
    <property type="match status" value="1"/>
</dbReference>